<reference evidence="1 2" key="1">
    <citation type="journal article" date="2022" name="G3 (Bethesda)">
        <title>Whole-genome sequence and methylome profiling of the almond [Prunus dulcis (Mill.) D.A. Webb] cultivar 'Nonpareil'.</title>
        <authorList>
            <person name="D'Amico-Willman K.M."/>
            <person name="Ouma W.Z."/>
            <person name="Meulia T."/>
            <person name="Sideli G.M."/>
            <person name="Gradziel T.M."/>
            <person name="Fresnedo-Ramirez J."/>
        </authorList>
    </citation>
    <scope>NUCLEOTIDE SEQUENCE [LARGE SCALE GENOMIC DNA]</scope>
    <source>
        <strain evidence="1">Clone GOH B32 T37-40</strain>
    </source>
</reference>
<gene>
    <name evidence="1" type="ORF">L3X38_029567</name>
</gene>
<organism evidence="1 2">
    <name type="scientific">Prunus dulcis</name>
    <name type="common">Almond</name>
    <name type="synonym">Amygdalus dulcis</name>
    <dbReference type="NCBI Taxonomy" id="3755"/>
    <lineage>
        <taxon>Eukaryota</taxon>
        <taxon>Viridiplantae</taxon>
        <taxon>Streptophyta</taxon>
        <taxon>Embryophyta</taxon>
        <taxon>Tracheophyta</taxon>
        <taxon>Spermatophyta</taxon>
        <taxon>Magnoliopsida</taxon>
        <taxon>eudicotyledons</taxon>
        <taxon>Gunneridae</taxon>
        <taxon>Pentapetalae</taxon>
        <taxon>rosids</taxon>
        <taxon>fabids</taxon>
        <taxon>Rosales</taxon>
        <taxon>Rosaceae</taxon>
        <taxon>Amygdaloideae</taxon>
        <taxon>Amygdaleae</taxon>
        <taxon>Prunus</taxon>
    </lineage>
</organism>
<sequence length="163" mass="18422">MQLRSRASRDQTPLSLCSGKQLVCNGGDKPYLHCRQAALWSTNSTESFSRAMSPTYAHRRQASPPLQTSCSPEQKFNGVFFKSYVLTYAHRQQASPSLQTSCSSEHKLNGVIVMRYVPGIHTHATSFLSIAGKLLHKYKLNGVFFKCYVFQVLCLRTHTYKIQ</sequence>
<evidence type="ECO:0000313" key="1">
    <source>
        <dbReference type="EMBL" id="KAI5330169.1"/>
    </source>
</evidence>
<evidence type="ECO:0000313" key="2">
    <source>
        <dbReference type="Proteomes" id="UP001054821"/>
    </source>
</evidence>
<accession>A0AAD4VTF1</accession>
<keyword evidence="2" id="KW-1185">Reference proteome</keyword>
<dbReference type="EMBL" id="JAJFAZ020000005">
    <property type="protein sequence ID" value="KAI5330169.1"/>
    <property type="molecule type" value="Genomic_DNA"/>
</dbReference>
<dbReference type="AlphaFoldDB" id="A0AAD4VTF1"/>
<protein>
    <submittedName>
        <fullName evidence="1">Uncharacterized protein</fullName>
    </submittedName>
</protein>
<name>A0AAD4VTF1_PRUDU</name>
<proteinExistence type="predicted"/>
<comment type="caution">
    <text evidence="1">The sequence shown here is derived from an EMBL/GenBank/DDBJ whole genome shotgun (WGS) entry which is preliminary data.</text>
</comment>
<dbReference type="Proteomes" id="UP001054821">
    <property type="component" value="Chromosome 5"/>
</dbReference>